<protein>
    <recommendedName>
        <fullName evidence="3 8">6-carboxy-5,6,7,8-tetrahydropterin synthase</fullName>
        <ecNumber evidence="8">4.-.-.-</ecNumber>
    </recommendedName>
</protein>
<dbReference type="Proteomes" id="UP000824246">
    <property type="component" value="Unassembled WGS sequence"/>
</dbReference>
<keyword evidence="5 8" id="KW-0862">Zinc</keyword>
<dbReference type="SUPFAM" id="SSF55620">
    <property type="entry name" value="Tetrahydrobiopterin biosynthesis enzymes-like"/>
    <property type="match status" value="1"/>
</dbReference>
<keyword evidence="6 8" id="KW-0456">Lyase</keyword>
<dbReference type="PANTHER" id="PTHR12589:SF7">
    <property type="entry name" value="6-PYRUVOYL TETRAHYDROBIOPTERIN SYNTHASE"/>
    <property type="match status" value="1"/>
</dbReference>
<dbReference type="GO" id="GO:0046872">
    <property type="term" value="F:metal ion binding"/>
    <property type="evidence" value="ECO:0007669"/>
    <property type="project" value="UniProtKB-KW"/>
</dbReference>
<comment type="similarity">
    <text evidence="2 8">Belongs to the PTPS family. QueD subfamily.</text>
</comment>
<feature type="binding site" evidence="10">
    <location>
        <position position="28"/>
    </location>
    <ligand>
        <name>Zn(2+)</name>
        <dbReference type="ChEBI" id="CHEBI:29105"/>
    </ligand>
</feature>
<comment type="cofactor">
    <cofactor evidence="8 10">
        <name>Zn(2+)</name>
        <dbReference type="ChEBI" id="CHEBI:29105"/>
    </cofactor>
    <text evidence="8 10">Binds 1 zinc ion per subunit.</text>
</comment>
<evidence type="ECO:0000256" key="2">
    <source>
        <dbReference type="ARBA" id="ARBA00008900"/>
    </source>
</evidence>
<dbReference type="PANTHER" id="PTHR12589">
    <property type="entry name" value="PYRUVOYL TETRAHYDROBIOPTERIN SYNTHASE"/>
    <property type="match status" value="1"/>
</dbReference>
<evidence type="ECO:0000256" key="6">
    <source>
        <dbReference type="ARBA" id="ARBA00023239"/>
    </source>
</evidence>
<proteinExistence type="inferred from homology"/>
<evidence type="ECO:0000256" key="9">
    <source>
        <dbReference type="PIRSR" id="PIRSR006113-1"/>
    </source>
</evidence>
<organism evidence="11 12">
    <name type="scientific">Candidatus Barnesiella excrementipullorum</name>
    <dbReference type="NCBI Taxonomy" id="2838479"/>
    <lineage>
        <taxon>Bacteria</taxon>
        <taxon>Pseudomonadati</taxon>
        <taxon>Bacteroidota</taxon>
        <taxon>Bacteroidia</taxon>
        <taxon>Bacteroidales</taxon>
        <taxon>Barnesiellaceae</taxon>
        <taxon>Barnesiella</taxon>
    </lineage>
</organism>
<comment type="pathway">
    <text evidence="1 8">Purine metabolism; 7-cyano-7-deazaguanine biosynthesis.</text>
</comment>
<dbReference type="EMBL" id="DXFB01000112">
    <property type="protein sequence ID" value="HIX45388.1"/>
    <property type="molecule type" value="Genomic_DNA"/>
</dbReference>
<feature type="active site" description="Proton acceptor" evidence="9">
    <location>
        <position position="24"/>
    </location>
</feature>
<evidence type="ECO:0000256" key="1">
    <source>
        <dbReference type="ARBA" id="ARBA00005061"/>
    </source>
</evidence>
<dbReference type="GO" id="GO:0070497">
    <property type="term" value="F:6-carboxytetrahydropterin synthase activity"/>
    <property type="evidence" value="ECO:0007669"/>
    <property type="project" value="UniProtKB-EC"/>
</dbReference>
<dbReference type="InterPro" id="IPR038418">
    <property type="entry name" value="6-PTP_synth/QueD_sf"/>
</dbReference>
<dbReference type="AlphaFoldDB" id="A0A9D1VRS0"/>
<feature type="binding site" evidence="10">
    <location>
        <position position="30"/>
    </location>
    <ligand>
        <name>Zn(2+)</name>
        <dbReference type="ChEBI" id="CHEBI:29105"/>
    </ligand>
</feature>
<evidence type="ECO:0000313" key="12">
    <source>
        <dbReference type="Proteomes" id="UP000824246"/>
    </source>
</evidence>
<reference evidence="11" key="1">
    <citation type="journal article" date="2021" name="PeerJ">
        <title>Extensive microbial diversity within the chicken gut microbiome revealed by metagenomics and culture.</title>
        <authorList>
            <person name="Gilroy R."/>
            <person name="Ravi A."/>
            <person name="Getino M."/>
            <person name="Pursley I."/>
            <person name="Horton D.L."/>
            <person name="Alikhan N.F."/>
            <person name="Baker D."/>
            <person name="Gharbi K."/>
            <person name="Hall N."/>
            <person name="Watson M."/>
            <person name="Adriaenssens E.M."/>
            <person name="Foster-Nyarko E."/>
            <person name="Jarju S."/>
            <person name="Secka A."/>
            <person name="Antonio M."/>
            <person name="Oren A."/>
            <person name="Chaudhuri R.R."/>
            <person name="La Ragione R."/>
            <person name="Hildebrand F."/>
            <person name="Pallen M.J."/>
        </authorList>
    </citation>
    <scope>NUCLEOTIDE SEQUENCE</scope>
    <source>
        <strain evidence="11">ChiHjej12B11-16260</strain>
    </source>
</reference>
<reference evidence="11" key="2">
    <citation type="submission" date="2021-04" db="EMBL/GenBank/DDBJ databases">
        <authorList>
            <person name="Gilroy R."/>
        </authorList>
    </citation>
    <scope>NUCLEOTIDE SEQUENCE</scope>
    <source>
        <strain evidence="11">ChiHjej12B11-16260</strain>
    </source>
</reference>
<dbReference type="NCBIfam" id="TIGR03367">
    <property type="entry name" value="queuosine_QueD"/>
    <property type="match status" value="1"/>
</dbReference>
<feature type="active site" description="Charge relay system" evidence="9">
    <location>
        <position position="100"/>
    </location>
</feature>
<feature type="binding site" evidence="10">
    <location>
        <position position="14"/>
    </location>
    <ligand>
        <name>Zn(2+)</name>
        <dbReference type="ChEBI" id="CHEBI:29105"/>
    </ligand>
</feature>
<dbReference type="GO" id="GO:0008616">
    <property type="term" value="P:tRNA queuosine(34) biosynthetic process"/>
    <property type="evidence" value="ECO:0007669"/>
    <property type="project" value="UniProtKB-KW"/>
</dbReference>
<evidence type="ECO:0000256" key="7">
    <source>
        <dbReference type="ARBA" id="ARBA00048807"/>
    </source>
</evidence>
<sequence length="111" mass="13212">MYYIVKTFEISAAHSLRLSYPSKCEELHGHNWVIKVYARARELNRDGMVVDFTHVKEMIQERLDHRNLNDVFPEMNTTAENLARWICEQIPEAYKVMVQESENNVAYYEKD</sequence>
<dbReference type="PIRSF" id="PIRSF006113">
    <property type="entry name" value="PTP_synth"/>
    <property type="match status" value="1"/>
</dbReference>
<feature type="active site" description="Charge relay system" evidence="9">
    <location>
        <position position="65"/>
    </location>
</feature>
<evidence type="ECO:0000313" key="11">
    <source>
        <dbReference type="EMBL" id="HIX45388.1"/>
    </source>
</evidence>
<evidence type="ECO:0000256" key="10">
    <source>
        <dbReference type="PIRSR" id="PIRSR006113-2"/>
    </source>
</evidence>
<keyword evidence="8" id="KW-0671">Queuosine biosynthesis</keyword>
<dbReference type="InterPro" id="IPR007115">
    <property type="entry name" value="6-PTP_synth/QueD"/>
</dbReference>
<dbReference type="EC" id="4.-.-.-" evidence="8"/>
<keyword evidence="4 8" id="KW-0479">Metal-binding</keyword>
<comment type="catalytic activity">
    <reaction evidence="7 8">
        <text>7,8-dihydroneopterin 3'-triphosphate + H2O = 6-carboxy-5,6,7,8-tetrahydropterin + triphosphate + acetaldehyde + 2 H(+)</text>
        <dbReference type="Rhea" id="RHEA:27966"/>
        <dbReference type="ChEBI" id="CHEBI:15343"/>
        <dbReference type="ChEBI" id="CHEBI:15377"/>
        <dbReference type="ChEBI" id="CHEBI:15378"/>
        <dbReference type="ChEBI" id="CHEBI:18036"/>
        <dbReference type="ChEBI" id="CHEBI:58462"/>
        <dbReference type="ChEBI" id="CHEBI:61032"/>
        <dbReference type="EC" id="4.1.2.50"/>
    </reaction>
</comment>
<gene>
    <name evidence="11" type="primary">queD</name>
    <name evidence="11" type="ORF">H9982_04130</name>
</gene>
<evidence type="ECO:0000256" key="5">
    <source>
        <dbReference type="ARBA" id="ARBA00022833"/>
    </source>
</evidence>
<comment type="caution">
    <text evidence="11">The sequence shown here is derived from an EMBL/GenBank/DDBJ whole genome shotgun (WGS) entry which is preliminary data.</text>
</comment>
<dbReference type="Gene3D" id="3.30.479.10">
    <property type="entry name" value="6-pyruvoyl tetrahydropterin synthase/QueD"/>
    <property type="match status" value="1"/>
</dbReference>
<accession>A0A9D1VRS0</accession>
<evidence type="ECO:0000256" key="3">
    <source>
        <dbReference type="ARBA" id="ARBA00018141"/>
    </source>
</evidence>
<dbReference type="Pfam" id="PF01242">
    <property type="entry name" value="PTPS"/>
    <property type="match status" value="1"/>
</dbReference>
<evidence type="ECO:0000256" key="4">
    <source>
        <dbReference type="ARBA" id="ARBA00022723"/>
    </source>
</evidence>
<evidence type="ECO:0000256" key="8">
    <source>
        <dbReference type="PIRNR" id="PIRNR006113"/>
    </source>
</evidence>
<name>A0A9D1VRS0_9BACT</name>